<proteinExistence type="inferred from homology"/>
<sequence>MTILSILTFGVTVLSFFDPISAHKTVISRPNLHWGPKTPGHQFPHSPKRHKTCYVPSCHGFGRHGKTDDAPEILKAFKKCNKGGVVILNEDYTIASPLDLTFLEAVDVAITGIIKFTNDIDYWVKNSFKYDFQNSSAFWRFGGKDVNIYGGGQGLIDGNGQAWYDAFAAEPTLLRPILFVLDGLERGSVTGLKMRNSPDWFNLIANSSDILVSNIDIAVKSESKNPAKNGDGWDTFRSDSVVIQDSHVNNSDDCVSFKPNSTNIIVQGMQCNGSHGISVGSLGQYPAEYDIVENIYVYNISMSNASDGARIKVWPGTDTPFEPGLSGGGGAGYVKNVTYDTIYNNNNDWAIEINQCYGQSNQTICDKYPSNMTISDVVFKNMWGTTSTKYDPKVGTLTCSSTELALTNDGMLCDSSSRPSAGWLSYTMSQNFETIAESKAKAILDGIPEHWRLNIAIPAAEKQRDITGKYIQQFLTASEVEITETDAVGILEHTTTGKWSARDVTEAFCHRATIAHQLTNCLLDIFIDVALEHADTLDAYYHEHKEPIGPLHGLPISLKDQFHVRGAETTMGYVGWIGTFEGQKGTGKERHFESQLVTDLRQLGAVFYCKTSVPPSLMSPETQNHIVGYLFNPKNRHLSAGGSSGGEGALLSLRGSPVGMGTDIGGSIRIPASFNGVYGLRSSTSRLPYERTPNSMDGQESILSVVGPMATTLRSLTFVMKALLSMQPWLHDPMVIELPWRDEHASRLQAMIEKLKSSEKLSFGILRRDDVVIPSPPVRRAIEIVVKALENAGHENRLKVIEWKPPPHSRGLDIAVEAWMYDGGEDIHNSFGLSGEPVISHISRRYGNKPVEQKMASDIAANNIARRKYRKEYLDYWNSTADLTRSGQPVEAFISPVSPYGGTRPNQYRYVTYSTIFNVLDYSSVAFPVTYVDKDVDVVDTDYTRANPADQQVFESYDPEIHDGSPIGLQVVGRRLQEEKTLALAKVIADLLA</sequence>
<evidence type="ECO:0000256" key="13">
    <source>
        <dbReference type="SAM" id="SignalP"/>
    </source>
</evidence>
<dbReference type="InterPro" id="IPR011050">
    <property type="entry name" value="Pectin_lyase_fold/virulence"/>
</dbReference>
<dbReference type="Gene3D" id="3.90.1300.10">
    <property type="entry name" value="Amidase signature (AS) domain"/>
    <property type="match status" value="1"/>
</dbReference>
<dbReference type="SUPFAM" id="SSF75304">
    <property type="entry name" value="Amidase signature (AS) enzymes"/>
    <property type="match status" value="1"/>
</dbReference>
<feature type="domain" description="Amidase" evidence="14">
    <location>
        <begin position="503"/>
        <end position="982"/>
    </location>
</feature>
<evidence type="ECO:0000256" key="5">
    <source>
        <dbReference type="ARBA" id="ARBA00012922"/>
    </source>
</evidence>
<evidence type="ECO:0000256" key="2">
    <source>
        <dbReference type="ARBA" id="ARBA00004613"/>
    </source>
</evidence>
<keyword evidence="16" id="KW-1185">Reference proteome</keyword>
<dbReference type="InterPro" id="IPR023631">
    <property type="entry name" value="Amidase_dom"/>
</dbReference>
<comment type="subcellular location">
    <subcellularLocation>
        <location evidence="2">Secreted</location>
    </subcellularLocation>
</comment>
<dbReference type="RefSeq" id="XP_062758436.1">
    <property type="nucleotide sequence ID" value="XM_062897043.1"/>
</dbReference>
<evidence type="ECO:0000313" key="16">
    <source>
        <dbReference type="Proteomes" id="UP001273209"/>
    </source>
</evidence>
<feature type="signal peptide" evidence="13">
    <location>
        <begin position="1"/>
        <end position="22"/>
    </location>
</feature>
<dbReference type="EC" id="3.5.1.4" evidence="5"/>
<dbReference type="PROSITE" id="PS00502">
    <property type="entry name" value="POLYGALACTURONASE"/>
    <property type="match status" value="1"/>
</dbReference>
<evidence type="ECO:0000256" key="11">
    <source>
        <dbReference type="PROSITE-ProRule" id="PRU10052"/>
    </source>
</evidence>
<dbReference type="Pfam" id="PF01425">
    <property type="entry name" value="Amidase"/>
    <property type="match status" value="1"/>
</dbReference>
<reference evidence="15" key="1">
    <citation type="submission" date="2023-11" db="EMBL/GenBank/DDBJ databases">
        <title>The genome sequences of three competitors of mushroom-forming fungi.</title>
        <authorList>
            <person name="Beijen E."/>
            <person name="Ohm R.A."/>
        </authorList>
    </citation>
    <scope>NUCLEOTIDE SEQUENCE</scope>
    <source>
        <strain evidence="15">CBS 100526</strain>
    </source>
</reference>
<dbReference type="Gene3D" id="2.160.20.10">
    <property type="entry name" value="Single-stranded right-handed beta-helix, Pectin lyase-like"/>
    <property type="match status" value="1"/>
</dbReference>
<dbReference type="GO" id="GO:0005975">
    <property type="term" value="P:carbohydrate metabolic process"/>
    <property type="evidence" value="ECO:0007669"/>
    <property type="project" value="InterPro"/>
</dbReference>
<dbReference type="GO" id="GO:0004650">
    <property type="term" value="F:polygalacturonase activity"/>
    <property type="evidence" value="ECO:0007669"/>
    <property type="project" value="InterPro"/>
</dbReference>
<evidence type="ECO:0000256" key="7">
    <source>
        <dbReference type="ARBA" id="ARBA00022729"/>
    </source>
</evidence>
<evidence type="ECO:0000256" key="3">
    <source>
        <dbReference type="ARBA" id="ARBA00008834"/>
    </source>
</evidence>
<evidence type="ECO:0000256" key="12">
    <source>
        <dbReference type="RuleBase" id="RU361169"/>
    </source>
</evidence>
<evidence type="ECO:0000256" key="10">
    <source>
        <dbReference type="ARBA" id="ARBA00023316"/>
    </source>
</evidence>
<dbReference type="PANTHER" id="PTHR46072:SF7">
    <property type="entry name" value="AMIDASE"/>
    <property type="match status" value="1"/>
</dbReference>
<evidence type="ECO:0000256" key="8">
    <source>
        <dbReference type="ARBA" id="ARBA00022801"/>
    </source>
</evidence>
<evidence type="ECO:0000256" key="1">
    <source>
        <dbReference type="ARBA" id="ARBA00001311"/>
    </source>
</evidence>
<protein>
    <recommendedName>
        <fullName evidence="5">amidase</fullName>
        <ecNumber evidence="5">3.5.1.4</ecNumber>
    </recommendedName>
</protein>
<keyword evidence="6" id="KW-0964">Secreted</keyword>
<evidence type="ECO:0000313" key="15">
    <source>
        <dbReference type="EMBL" id="KAK4081287.1"/>
    </source>
</evidence>
<dbReference type="PROSITE" id="PS00571">
    <property type="entry name" value="AMIDASES"/>
    <property type="match status" value="1"/>
</dbReference>
<keyword evidence="9 12" id="KW-0326">Glycosidase</keyword>
<dbReference type="GO" id="GO:0004040">
    <property type="term" value="F:amidase activity"/>
    <property type="evidence" value="ECO:0007669"/>
    <property type="project" value="UniProtKB-EC"/>
</dbReference>
<keyword evidence="10" id="KW-0961">Cell wall biogenesis/degradation</keyword>
<dbReference type="Proteomes" id="UP001273209">
    <property type="component" value="Unassembled WGS sequence"/>
</dbReference>
<feature type="active site" evidence="11">
    <location>
        <position position="275"/>
    </location>
</feature>
<evidence type="ECO:0000256" key="9">
    <source>
        <dbReference type="ARBA" id="ARBA00023295"/>
    </source>
</evidence>
<dbReference type="EMBL" id="JAWRVG010000007">
    <property type="protein sequence ID" value="KAK4081287.1"/>
    <property type="molecule type" value="Genomic_DNA"/>
</dbReference>
<dbReference type="InterPro" id="IPR020556">
    <property type="entry name" value="Amidase_CS"/>
</dbReference>
<evidence type="ECO:0000256" key="4">
    <source>
        <dbReference type="ARBA" id="ARBA00009199"/>
    </source>
</evidence>
<comment type="caution">
    <text evidence="15">The sequence shown here is derived from an EMBL/GenBank/DDBJ whole genome shotgun (WGS) entry which is preliminary data.</text>
</comment>
<evidence type="ECO:0000259" key="14">
    <source>
        <dbReference type="Pfam" id="PF01425"/>
    </source>
</evidence>
<dbReference type="Pfam" id="PF00295">
    <property type="entry name" value="Glyco_hydro_28"/>
    <property type="match status" value="1"/>
</dbReference>
<dbReference type="InterPro" id="IPR036928">
    <property type="entry name" value="AS_sf"/>
</dbReference>
<comment type="catalytic activity">
    <reaction evidence="1">
        <text>a monocarboxylic acid amide + H2O = a monocarboxylate + NH4(+)</text>
        <dbReference type="Rhea" id="RHEA:12020"/>
        <dbReference type="ChEBI" id="CHEBI:15377"/>
        <dbReference type="ChEBI" id="CHEBI:28938"/>
        <dbReference type="ChEBI" id="CHEBI:35757"/>
        <dbReference type="ChEBI" id="CHEBI:83628"/>
        <dbReference type="EC" id="3.5.1.4"/>
    </reaction>
</comment>
<dbReference type="SUPFAM" id="SSF51126">
    <property type="entry name" value="Pectin lyase-like"/>
    <property type="match status" value="1"/>
</dbReference>
<dbReference type="GeneID" id="87916947"/>
<comment type="similarity">
    <text evidence="3 12">Belongs to the glycosyl hydrolase 28 family.</text>
</comment>
<organism evidence="15 16">
    <name type="scientific">Trichoderma aggressivum f. europaeum</name>
    <dbReference type="NCBI Taxonomy" id="173218"/>
    <lineage>
        <taxon>Eukaryota</taxon>
        <taxon>Fungi</taxon>
        <taxon>Dikarya</taxon>
        <taxon>Ascomycota</taxon>
        <taxon>Pezizomycotina</taxon>
        <taxon>Sordariomycetes</taxon>
        <taxon>Hypocreomycetidae</taxon>
        <taxon>Hypocreales</taxon>
        <taxon>Hypocreaceae</taxon>
        <taxon>Trichoderma</taxon>
    </lineage>
</organism>
<dbReference type="InterPro" id="IPR012334">
    <property type="entry name" value="Pectin_lyas_fold"/>
</dbReference>
<dbReference type="GO" id="GO:0071555">
    <property type="term" value="P:cell wall organization"/>
    <property type="evidence" value="ECO:0007669"/>
    <property type="project" value="UniProtKB-KW"/>
</dbReference>
<dbReference type="InterPro" id="IPR000743">
    <property type="entry name" value="Glyco_hydro_28"/>
</dbReference>
<comment type="similarity">
    <text evidence="4">Belongs to the amidase family.</text>
</comment>
<dbReference type="GO" id="GO:0005576">
    <property type="term" value="C:extracellular region"/>
    <property type="evidence" value="ECO:0007669"/>
    <property type="project" value="UniProtKB-SubCell"/>
</dbReference>
<feature type="chain" id="PRO_5042254464" description="amidase" evidence="13">
    <location>
        <begin position="23"/>
        <end position="993"/>
    </location>
</feature>
<keyword evidence="7 13" id="KW-0732">Signal</keyword>
<gene>
    <name evidence="15" type="ORF">Triagg1_2819</name>
</gene>
<accession>A0AAE1M7T6</accession>
<keyword evidence="8 12" id="KW-0378">Hydrolase</keyword>
<dbReference type="PANTHER" id="PTHR46072">
    <property type="entry name" value="AMIDASE-RELATED-RELATED"/>
    <property type="match status" value="1"/>
</dbReference>
<evidence type="ECO:0000256" key="6">
    <source>
        <dbReference type="ARBA" id="ARBA00022525"/>
    </source>
</evidence>
<dbReference type="AlphaFoldDB" id="A0AAE1M7T6"/>
<name>A0AAE1M7T6_9HYPO</name>